<evidence type="ECO:0000256" key="8">
    <source>
        <dbReference type="ARBA" id="ARBA00031347"/>
    </source>
</evidence>
<gene>
    <name evidence="9" type="ORF">Ae201684_014462</name>
</gene>
<sequence length="530" mass="59287">MMQEDVGQPWRLERRIDDVSEKLRVLALKNYHVFVQSQQCSQVVASDLKSLGGNVQIVDTRLPELQSQCKQLDSAVHASASKNSEIQYILGHYDELMDLLEIPQLIEACIANDLLEEALESIQFAKKIFDQTDSSKGSPANTILHTLVKEVHAATDVLRQKIVEKLRGDLSLAKCLHMVAYLRRVDGLWKLLPVDYNQQLKVEFLSCRDSWLSKTMQSIPTSDPYNFLMQLIDAKRSSWFDMVTQYSAIFGHQEMDGHVDQPLCAWAIRTVSELTQILSETLPKLADFGAVANVMEQVLFFGGSLGRVGVDFRGIVFVQFQKHLVETLSTQWRDVVDEFDVALGAYSSKQSTTPIMLASFRNLTTTTDGTSHGRISSHAHRLLADTSPPHVIMAFPVLAQLTNGLLNSFNNLRLCALVSLEYRLSQLLQSAMVGVIDVLARFCQQHGITPKEADVSSDGLMKKAPIGVQIHKLAMVLQTDWIPFIHACFLKLFTRHKGLPTALDMDALVALLRAKRLVLEANETTQVDAS</sequence>
<dbReference type="GO" id="GO:0000139">
    <property type="term" value="C:Golgi membrane"/>
    <property type="evidence" value="ECO:0007669"/>
    <property type="project" value="UniProtKB-SubCell"/>
</dbReference>
<keyword evidence="4" id="KW-0813">Transport</keyword>
<dbReference type="InterPro" id="IPR007255">
    <property type="entry name" value="COG8"/>
</dbReference>
<dbReference type="SUPFAM" id="SSF74788">
    <property type="entry name" value="Cullin repeat-like"/>
    <property type="match status" value="1"/>
</dbReference>
<comment type="subcellular location">
    <subcellularLocation>
        <location evidence="1">Golgi apparatus membrane</location>
        <topology evidence="1">Peripheral membrane protein</topology>
    </subcellularLocation>
</comment>
<dbReference type="GO" id="GO:0017119">
    <property type="term" value="C:Golgi transport complex"/>
    <property type="evidence" value="ECO:0007669"/>
    <property type="project" value="InterPro"/>
</dbReference>
<organism evidence="9 10">
    <name type="scientific">Aphanomyces euteiches</name>
    <dbReference type="NCBI Taxonomy" id="100861"/>
    <lineage>
        <taxon>Eukaryota</taxon>
        <taxon>Sar</taxon>
        <taxon>Stramenopiles</taxon>
        <taxon>Oomycota</taxon>
        <taxon>Saprolegniomycetes</taxon>
        <taxon>Saprolegniales</taxon>
        <taxon>Verrucalvaceae</taxon>
        <taxon>Aphanomyces</taxon>
    </lineage>
</organism>
<name>A0A6G0WK51_9STRA</name>
<dbReference type="PANTHER" id="PTHR21311">
    <property type="entry name" value="CONSERVED OLIGOMERIC GOLGI COMPLEX COMPONENT 8"/>
    <property type="match status" value="1"/>
</dbReference>
<comment type="caution">
    <text evidence="9">The sequence shown here is derived from an EMBL/GenBank/DDBJ whole genome shotgun (WGS) entry which is preliminary data.</text>
</comment>
<evidence type="ECO:0000256" key="1">
    <source>
        <dbReference type="ARBA" id="ARBA00004395"/>
    </source>
</evidence>
<reference evidence="9 10" key="1">
    <citation type="submission" date="2019-07" db="EMBL/GenBank/DDBJ databases">
        <title>Genomics analysis of Aphanomyces spp. identifies a new class of oomycete effector associated with host adaptation.</title>
        <authorList>
            <person name="Gaulin E."/>
        </authorList>
    </citation>
    <scope>NUCLEOTIDE SEQUENCE [LARGE SCALE GENOMIC DNA]</scope>
    <source>
        <strain evidence="9 10">ATCC 201684</strain>
    </source>
</reference>
<keyword evidence="7" id="KW-0472">Membrane</keyword>
<dbReference type="VEuPathDB" id="FungiDB:AeMF1_020688"/>
<comment type="similarity">
    <text evidence="2">Belongs to the COG8 family.</text>
</comment>
<protein>
    <recommendedName>
        <fullName evidence="3">Conserved oligomeric Golgi complex subunit 8</fullName>
    </recommendedName>
    <alternativeName>
        <fullName evidence="8">Component of oligomeric Golgi complex 8</fullName>
    </alternativeName>
</protein>
<dbReference type="AlphaFoldDB" id="A0A6G0WK51"/>
<keyword evidence="6" id="KW-0333">Golgi apparatus</keyword>
<evidence type="ECO:0000256" key="7">
    <source>
        <dbReference type="ARBA" id="ARBA00023136"/>
    </source>
</evidence>
<evidence type="ECO:0000313" key="9">
    <source>
        <dbReference type="EMBL" id="KAF0727637.1"/>
    </source>
</evidence>
<dbReference type="GO" id="GO:0015031">
    <property type="term" value="P:protein transport"/>
    <property type="evidence" value="ECO:0007669"/>
    <property type="project" value="UniProtKB-KW"/>
</dbReference>
<evidence type="ECO:0000256" key="4">
    <source>
        <dbReference type="ARBA" id="ARBA00022448"/>
    </source>
</evidence>
<keyword evidence="10" id="KW-1185">Reference proteome</keyword>
<keyword evidence="5" id="KW-0653">Protein transport</keyword>
<dbReference type="InterPro" id="IPR016159">
    <property type="entry name" value="Cullin_repeat-like_dom_sf"/>
</dbReference>
<dbReference type="EMBL" id="VJMJ01000193">
    <property type="protein sequence ID" value="KAF0727637.1"/>
    <property type="molecule type" value="Genomic_DNA"/>
</dbReference>
<dbReference type="GO" id="GO:0006891">
    <property type="term" value="P:intra-Golgi vesicle-mediated transport"/>
    <property type="evidence" value="ECO:0007669"/>
    <property type="project" value="TreeGrafter"/>
</dbReference>
<evidence type="ECO:0000313" key="10">
    <source>
        <dbReference type="Proteomes" id="UP000481153"/>
    </source>
</evidence>
<proteinExistence type="inferred from homology"/>
<evidence type="ECO:0000256" key="5">
    <source>
        <dbReference type="ARBA" id="ARBA00022927"/>
    </source>
</evidence>
<evidence type="ECO:0000256" key="6">
    <source>
        <dbReference type="ARBA" id="ARBA00023034"/>
    </source>
</evidence>
<accession>A0A6G0WK51</accession>
<dbReference type="Pfam" id="PF04124">
    <property type="entry name" value="Dor1"/>
    <property type="match status" value="1"/>
</dbReference>
<evidence type="ECO:0000256" key="3">
    <source>
        <dbReference type="ARBA" id="ARBA00020983"/>
    </source>
</evidence>
<evidence type="ECO:0000256" key="2">
    <source>
        <dbReference type="ARBA" id="ARBA00006419"/>
    </source>
</evidence>
<dbReference type="Proteomes" id="UP000481153">
    <property type="component" value="Unassembled WGS sequence"/>
</dbReference>
<dbReference type="PANTHER" id="PTHR21311:SF0">
    <property type="entry name" value="CONSERVED OLIGOMERIC GOLGI COMPLEX SUBUNIT 8"/>
    <property type="match status" value="1"/>
</dbReference>